<dbReference type="EMBL" id="QVIG01000001">
    <property type="protein sequence ID" value="RGD57213.1"/>
    <property type="molecule type" value="Genomic_DNA"/>
</dbReference>
<keyword evidence="2" id="KW-1185">Reference proteome</keyword>
<dbReference type="Proteomes" id="UP000263377">
    <property type="component" value="Unassembled WGS sequence"/>
</dbReference>
<gene>
    <name evidence="1" type="ORF">DR950_04840</name>
</gene>
<sequence>MSPSTPLPLPLAFDTAGLEPLDEGRWFVPDSWNDVVVLSVREALPPAPVWLDGIEALRVTLARGHAAAGGSLLEAAAVSLGGVPALYTLVSERLPGSRTGFRFRGSFLLARSTVTAVLTGQFQESGVTGVRESMVRLRLDPAGTDSGGHPYDPELPYERGHAADWDPMFPRHALSLARAWARTVCRTAVVAPAFAALPPYRAA</sequence>
<name>A0A372ZN05_9ACTN</name>
<accession>A0A372ZN05</accession>
<dbReference type="AlphaFoldDB" id="A0A372ZN05"/>
<protein>
    <submittedName>
        <fullName evidence="1">Uncharacterized protein</fullName>
    </submittedName>
</protein>
<evidence type="ECO:0000313" key="2">
    <source>
        <dbReference type="Proteomes" id="UP000263377"/>
    </source>
</evidence>
<proteinExistence type="predicted"/>
<reference evidence="1 2" key="1">
    <citation type="submission" date="2018-08" db="EMBL/GenBank/DDBJ databases">
        <title>Diversity &amp; Physiological Properties of Lignin-Decomposing Actinobacteria from Soil.</title>
        <authorList>
            <person name="Roh S.G."/>
            <person name="Kim S.B."/>
        </authorList>
    </citation>
    <scope>NUCLEOTIDE SEQUENCE [LARGE SCALE GENOMIC DNA]</scope>
    <source>
        <strain evidence="1 2">MMS17-GH009</strain>
    </source>
</reference>
<dbReference type="RefSeq" id="WP_117486033.1">
    <property type="nucleotide sequence ID" value="NZ_QVIG01000001.1"/>
</dbReference>
<evidence type="ECO:0000313" key="1">
    <source>
        <dbReference type="EMBL" id="RGD57213.1"/>
    </source>
</evidence>
<organism evidence="1 2">
    <name type="scientific">Kitasatospora xanthocidica</name>
    <dbReference type="NCBI Taxonomy" id="83382"/>
    <lineage>
        <taxon>Bacteria</taxon>
        <taxon>Bacillati</taxon>
        <taxon>Actinomycetota</taxon>
        <taxon>Actinomycetes</taxon>
        <taxon>Kitasatosporales</taxon>
        <taxon>Streptomycetaceae</taxon>
        <taxon>Kitasatospora</taxon>
    </lineage>
</organism>
<comment type="caution">
    <text evidence="1">The sequence shown here is derived from an EMBL/GenBank/DDBJ whole genome shotgun (WGS) entry which is preliminary data.</text>
</comment>